<keyword evidence="4" id="KW-1185">Reference proteome</keyword>
<feature type="compositionally biased region" description="Basic and acidic residues" evidence="1">
    <location>
        <begin position="127"/>
        <end position="136"/>
    </location>
</feature>
<feature type="region of interest" description="Disordered" evidence="1">
    <location>
        <begin position="124"/>
        <end position="161"/>
    </location>
</feature>
<dbReference type="Pfam" id="PF04186">
    <property type="entry name" value="FxsA"/>
    <property type="match status" value="1"/>
</dbReference>
<dbReference type="InterPro" id="IPR007313">
    <property type="entry name" value="FxsA"/>
</dbReference>
<feature type="transmembrane region" description="Helical" evidence="2">
    <location>
        <begin position="70"/>
        <end position="89"/>
    </location>
</feature>
<dbReference type="Proteomes" id="UP000244904">
    <property type="component" value="Unassembled WGS sequence"/>
</dbReference>
<dbReference type="PANTHER" id="PTHR35335:SF1">
    <property type="entry name" value="UPF0716 PROTEIN FXSA"/>
    <property type="match status" value="1"/>
</dbReference>
<keyword evidence="2" id="KW-1133">Transmembrane helix</keyword>
<dbReference type="PANTHER" id="PTHR35335">
    <property type="entry name" value="UPF0716 PROTEIN FXSA"/>
    <property type="match status" value="1"/>
</dbReference>
<evidence type="ECO:0000313" key="4">
    <source>
        <dbReference type="Proteomes" id="UP000244904"/>
    </source>
</evidence>
<dbReference type="NCBIfam" id="NF008528">
    <property type="entry name" value="PRK11463.1-2"/>
    <property type="match status" value="1"/>
</dbReference>
<reference evidence="4" key="1">
    <citation type="submission" date="2018-03" db="EMBL/GenBank/DDBJ databases">
        <authorList>
            <person name="Rodrigo-Torres L."/>
            <person name="Arahal R. D."/>
            <person name="Lucena T."/>
        </authorList>
    </citation>
    <scope>NUCLEOTIDE SEQUENCE [LARGE SCALE GENOMIC DNA]</scope>
    <source>
        <strain evidence="4">CECT 8871</strain>
    </source>
</reference>
<evidence type="ECO:0000256" key="2">
    <source>
        <dbReference type="SAM" id="Phobius"/>
    </source>
</evidence>
<gene>
    <name evidence="3" type="ORF">PRI8871_01235</name>
</gene>
<dbReference type="AlphaFoldDB" id="A0A2R8AU76"/>
<keyword evidence="2" id="KW-0812">Transmembrane</keyword>
<dbReference type="OrthoDB" id="9792788at2"/>
<dbReference type="GO" id="GO:0016020">
    <property type="term" value="C:membrane"/>
    <property type="evidence" value="ECO:0007669"/>
    <property type="project" value="InterPro"/>
</dbReference>
<feature type="transmembrane region" description="Helical" evidence="2">
    <location>
        <begin position="28"/>
        <end position="49"/>
    </location>
</feature>
<proteinExistence type="predicted"/>
<accession>A0A2R8AU76</accession>
<evidence type="ECO:0000313" key="3">
    <source>
        <dbReference type="EMBL" id="SPF79439.1"/>
    </source>
</evidence>
<sequence>MWMLLAFVAVPMIEIALFIQVGGLIGLFPTLLIVVITAIIGTSLVRSQGAMAMKGLRSSFSRLDDPTRPLADGAMILVAGALLLTPGFFTDFVGFSLLMPPVREAIYRHLRKRIRVQQFEMGQRGGFDTHRPRDPNVIDGSYEEVETAKKPSDGPSGWTKH</sequence>
<keyword evidence="2" id="KW-0472">Membrane</keyword>
<dbReference type="EMBL" id="OMOJ01000002">
    <property type="protein sequence ID" value="SPF79439.1"/>
    <property type="molecule type" value="Genomic_DNA"/>
</dbReference>
<evidence type="ECO:0008006" key="5">
    <source>
        <dbReference type="Google" id="ProtNLM"/>
    </source>
</evidence>
<protein>
    <recommendedName>
        <fullName evidence="5">Phage T7 F exclusion suppressor FxsA</fullName>
    </recommendedName>
</protein>
<organism evidence="3 4">
    <name type="scientific">Pseudoprimorskyibacter insulae</name>
    <dbReference type="NCBI Taxonomy" id="1695997"/>
    <lineage>
        <taxon>Bacteria</taxon>
        <taxon>Pseudomonadati</taxon>
        <taxon>Pseudomonadota</taxon>
        <taxon>Alphaproteobacteria</taxon>
        <taxon>Rhodobacterales</taxon>
        <taxon>Paracoccaceae</taxon>
        <taxon>Pseudoprimorskyibacter</taxon>
    </lineage>
</organism>
<dbReference type="RefSeq" id="WP_108885315.1">
    <property type="nucleotide sequence ID" value="NZ_OMOJ01000002.1"/>
</dbReference>
<evidence type="ECO:0000256" key="1">
    <source>
        <dbReference type="SAM" id="MobiDB-lite"/>
    </source>
</evidence>
<name>A0A2R8AU76_9RHOB</name>